<dbReference type="SUPFAM" id="SSF46966">
    <property type="entry name" value="Spectrin repeat"/>
    <property type="match status" value="1"/>
</dbReference>
<dbReference type="EMBL" id="JN638751">
    <property type="protein sequence ID" value="AEO93791.1"/>
    <property type="molecule type" value="Genomic_DNA"/>
</dbReference>
<evidence type="ECO:0000313" key="2">
    <source>
        <dbReference type="Proteomes" id="UP000009273"/>
    </source>
</evidence>
<keyword evidence="2" id="KW-1185">Reference proteome</keyword>
<accession>G3MAS4</accession>
<name>G3MAS4_9CAUD</name>
<organism evidence="1 2">
    <name type="scientific">Bacillus phage G</name>
    <dbReference type="NCBI Taxonomy" id="2884420"/>
    <lineage>
        <taxon>Viruses</taxon>
        <taxon>Duplodnaviria</taxon>
        <taxon>Heunggongvirae</taxon>
        <taxon>Uroviricota</taxon>
        <taxon>Caudoviricetes</taxon>
        <taxon>Donellivirus</taxon>
        <taxon>Donellivirus gee</taxon>
    </lineage>
</organism>
<dbReference type="GeneID" id="18563747"/>
<protein>
    <submittedName>
        <fullName evidence="1">Gp533</fullName>
    </submittedName>
</protein>
<proteinExistence type="predicted"/>
<gene>
    <name evidence="1" type="primary">533</name>
    <name evidence="1" type="ORF">G_533</name>
</gene>
<evidence type="ECO:0000313" key="1">
    <source>
        <dbReference type="EMBL" id="AEO93791.1"/>
    </source>
</evidence>
<sequence>MDEFKKMEKQVLDKIGDIRTKMQNLLDDADLVKNRSTHEALMKKHDELLVELEKWEKVYESFE</sequence>
<dbReference type="KEGG" id="vg:18563747"/>
<dbReference type="Proteomes" id="UP000009273">
    <property type="component" value="Segment"/>
</dbReference>
<dbReference type="RefSeq" id="YP_009015836.1">
    <property type="nucleotide sequence ID" value="NC_023719.1"/>
</dbReference>
<reference evidence="1 2" key="1">
    <citation type="submission" date="2011-09" db="EMBL/GenBank/DDBJ databases">
        <authorList>
            <person name="Pope W.H."/>
            <person name="Pedulla M.L."/>
            <person name="Ford M.E."/>
            <person name="Peebles C.L."/>
            <person name="Hatfull G.H."/>
            <person name="Hendrix R.W."/>
        </authorList>
    </citation>
    <scope>NUCLEOTIDE SEQUENCE [LARGE SCALE GENOMIC DNA]</scope>
    <source>
        <strain evidence="1">G</strain>
    </source>
</reference>